<feature type="domain" description="BAG" evidence="3">
    <location>
        <begin position="11"/>
        <end position="65"/>
    </location>
</feature>
<dbReference type="InterPro" id="IPR039773">
    <property type="entry name" value="BAG_chaperone_regulator"/>
</dbReference>
<dbReference type="Gene3D" id="1.20.58.120">
    <property type="entry name" value="BAG domain"/>
    <property type="match status" value="1"/>
</dbReference>
<dbReference type="OrthoDB" id="417450at2759"/>
<dbReference type="SUPFAM" id="SSF63491">
    <property type="entry name" value="BAG domain"/>
    <property type="match status" value="1"/>
</dbReference>
<protein>
    <recommendedName>
        <fullName evidence="3">BAG domain-containing protein</fullName>
    </recommendedName>
</protein>
<evidence type="ECO:0000256" key="1">
    <source>
        <dbReference type="ARBA" id="ARBA00023186"/>
    </source>
</evidence>
<keyword evidence="5" id="KW-1185">Reference proteome</keyword>
<evidence type="ECO:0000313" key="5">
    <source>
        <dbReference type="Proteomes" id="UP000554482"/>
    </source>
</evidence>
<gene>
    <name evidence="4" type="ORF">FRX31_003208</name>
</gene>
<dbReference type="InterPro" id="IPR003103">
    <property type="entry name" value="BAG_domain"/>
</dbReference>
<dbReference type="PANTHER" id="PTHR12329:SF16">
    <property type="entry name" value="BAG FAMILY MOLECULAR CHAPERONE REGULATOR 1"/>
    <property type="match status" value="1"/>
</dbReference>
<dbReference type="GO" id="GO:0005737">
    <property type="term" value="C:cytoplasm"/>
    <property type="evidence" value="ECO:0007669"/>
    <property type="project" value="TreeGrafter"/>
</dbReference>
<evidence type="ECO:0000313" key="4">
    <source>
        <dbReference type="EMBL" id="KAF5207207.1"/>
    </source>
</evidence>
<keyword evidence="2" id="KW-0732">Signal</keyword>
<sequence length="72" mass="8126">MGNIMLLLMELISLAQKVSKLESAVRNGTKVDEKEFVVLTESLMVQLLYLGSIEADVEAKAQRKNEFHCMHC</sequence>
<evidence type="ECO:0000259" key="3">
    <source>
        <dbReference type="Pfam" id="PF02179"/>
    </source>
</evidence>
<dbReference type="Proteomes" id="UP000554482">
    <property type="component" value="Unassembled WGS sequence"/>
</dbReference>
<dbReference type="GO" id="GO:0000774">
    <property type="term" value="F:adenyl-nucleotide exchange factor activity"/>
    <property type="evidence" value="ECO:0007669"/>
    <property type="project" value="TreeGrafter"/>
</dbReference>
<dbReference type="Pfam" id="PF02179">
    <property type="entry name" value="BAG"/>
    <property type="match status" value="1"/>
</dbReference>
<evidence type="ECO:0000256" key="2">
    <source>
        <dbReference type="SAM" id="SignalP"/>
    </source>
</evidence>
<dbReference type="PANTHER" id="PTHR12329">
    <property type="entry name" value="BCL2-ASSOCIATED ATHANOGENE"/>
    <property type="match status" value="1"/>
</dbReference>
<dbReference type="InterPro" id="IPR036533">
    <property type="entry name" value="BAG_dom_sf"/>
</dbReference>
<reference evidence="4 5" key="1">
    <citation type="submission" date="2020-06" db="EMBL/GenBank/DDBJ databases">
        <title>Transcriptomic and genomic resources for Thalictrum thalictroides and T. hernandezii: Facilitating candidate gene discovery in an emerging model plant lineage.</title>
        <authorList>
            <person name="Arias T."/>
            <person name="Riano-Pachon D.M."/>
            <person name="Di Stilio V.S."/>
        </authorList>
    </citation>
    <scope>NUCLEOTIDE SEQUENCE [LARGE SCALE GENOMIC DNA]</scope>
    <source>
        <strain evidence="5">cv. WT478/WT964</strain>
        <tissue evidence="4">Leaves</tissue>
    </source>
</reference>
<dbReference type="EMBL" id="JABWDY010001715">
    <property type="protein sequence ID" value="KAF5207207.1"/>
    <property type="molecule type" value="Genomic_DNA"/>
</dbReference>
<feature type="signal peptide" evidence="2">
    <location>
        <begin position="1"/>
        <end position="20"/>
    </location>
</feature>
<name>A0A7J6XDX0_THATH</name>
<feature type="chain" id="PRO_5029657640" description="BAG domain-containing protein" evidence="2">
    <location>
        <begin position="21"/>
        <end position="72"/>
    </location>
</feature>
<dbReference type="AlphaFoldDB" id="A0A7J6XDX0"/>
<keyword evidence="1" id="KW-0143">Chaperone</keyword>
<dbReference type="GO" id="GO:0050821">
    <property type="term" value="P:protein stabilization"/>
    <property type="evidence" value="ECO:0007669"/>
    <property type="project" value="TreeGrafter"/>
</dbReference>
<organism evidence="4 5">
    <name type="scientific">Thalictrum thalictroides</name>
    <name type="common">Rue-anemone</name>
    <name type="synonym">Anemone thalictroides</name>
    <dbReference type="NCBI Taxonomy" id="46969"/>
    <lineage>
        <taxon>Eukaryota</taxon>
        <taxon>Viridiplantae</taxon>
        <taxon>Streptophyta</taxon>
        <taxon>Embryophyta</taxon>
        <taxon>Tracheophyta</taxon>
        <taxon>Spermatophyta</taxon>
        <taxon>Magnoliopsida</taxon>
        <taxon>Ranunculales</taxon>
        <taxon>Ranunculaceae</taxon>
        <taxon>Thalictroideae</taxon>
        <taxon>Thalictrum</taxon>
    </lineage>
</organism>
<dbReference type="GO" id="GO:0051087">
    <property type="term" value="F:protein-folding chaperone binding"/>
    <property type="evidence" value="ECO:0007669"/>
    <property type="project" value="InterPro"/>
</dbReference>
<accession>A0A7J6XDX0</accession>
<proteinExistence type="predicted"/>
<comment type="caution">
    <text evidence="4">The sequence shown here is derived from an EMBL/GenBank/DDBJ whole genome shotgun (WGS) entry which is preliminary data.</text>
</comment>